<dbReference type="PANTHER" id="PTHR23149">
    <property type="entry name" value="G PATCH DOMAIN CONTAINING PROTEIN"/>
    <property type="match status" value="1"/>
</dbReference>
<comment type="caution">
    <text evidence="3">The sequence shown here is derived from an EMBL/GenBank/DDBJ whole genome shotgun (WGS) entry which is preliminary data.</text>
</comment>
<dbReference type="PROSITE" id="PS50174">
    <property type="entry name" value="G_PATCH"/>
    <property type="match status" value="1"/>
</dbReference>
<evidence type="ECO:0000256" key="1">
    <source>
        <dbReference type="SAM" id="MobiDB-lite"/>
    </source>
</evidence>
<dbReference type="GO" id="GO:0005730">
    <property type="term" value="C:nucleolus"/>
    <property type="evidence" value="ECO:0007669"/>
    <property type="project" value="TreeGrafter"/>
</dbReference>
<sequence>MAAPEVPLRYVGIDRSSAAFRLMKQMGWEEGEGLGKEKQGIGTEKPNAWAFDTTQFDSILKKLKVQAVEINKDEDDEKDEKKAASKPSPAKENQDAAVKFTRPQGRYKKREKGKLVHAYSSQDLEGILVNRAKSPEIDHAEEVSEEANSIEIHLPDVEGNF</sequence>
<dbReference type="InterPro" id="IPR050656">
    <property type="entry name" value="PINX1"/>
</dbReference>
<accession>A0AAW2L2R2</accession>
<reference evidence="3" key="1">
    <citation type="submission" date="2020-06" db="EMBL/GenBank/DDBJ databases">
        <authorList>
            <person name="Li T."/>
            <person name="Hu X."/>
            <person name="Zhang T."/>
            <person name="Song X."/>
            <person name="Zhang H."/>
            <person name="Dai N."/>
            <person name="Sheng W."/>
            <person name="Hou X."/>
            <person name="Wei L."/>
        </authorList>
    </citation>
    <scope>NUCLEOTIDE SEQUENCE</scope>
    <source>
        <strain evidence="3">G02</strain>
        <tissue evidence="3">Leaf</tissue>
    </source>
</reference>
<reference evidence="3" key="2">
    <citation type="journal article" date="2024" name="Plant">
        <title>Genomic evolution and insights into agronomic trait innovations of Sesamum species.</title>
        <authorList>
            <person name="Miao H."/>
            <person name="Wang L."/>
            <person name="Qu L."/>
            <person name="Liu H."/>
            <person name="Sun Y."/>
            <person name="Le M."/>
            <person name="Wang Q."/>
            <person name="Wei S."/>
            <person name="Zheng Y."/>
            <person name="Lin W."/>
            <person name="Duan Y."/>
            <person name="Cao H."/>
            <person name="Xiong S."/>
            <person name="Wang X."/>
            <person name="Wei L."/>
            <person name="Li C."/>
            <person name="Ma Q."/>
            <person name="Ju M."/>
            <person name="Zhao R."/>
            <person name="Li G."/>
            <person name="Mu C."/>
            <person name="Tian Q."/>
            <person name="Mei H."/>
            <person name="Zhang T."/>
            <person name="Gao T."/>
            <person name="Zhang H."/>
        </authorList>
    </citation>
    <scope>NUCLEOTIDE SEQUENCE</scope>
    <source>
        <strain evidence="3">G02</strain>
    </source>
</reference>
<evidence type="ECO:0000259" key="2">
    <source>
        <dbReference type="PROSITE" id="PS50174"/>
    </source>
</evidence>
<evidence type="ECO:0000313" key="3">
    <source>
        <dbReference type="EMBL" id="KAL0312546.1"/>
    </source>
</evidence>
<gene>
    <name evidence="3" type="ORF">Sradi_5653900</name>
</gene>
<protein>
    <submittedName>
        <fullName evidence="3">G-patch domain-containing protein 1</fullName>
    </submittedName>
</protein>
<feature type="region of interest" description="Disordered" evidence="1">
    <location>
        <begin position="69"/>
        <end position="114"/>
    </location>
</feature>
<dbReference type="PANTHER" id="PTHR23149:SF9">
    <property type="entry name" value="G PATCH DOMAIN-CONTAINING PROTEIN 4"/>
    <property type="match status" value="1"/>
</dbReference>
<dbReference type="InterPro" id="IPR000467">
    <property type="entry name" value="G_patch_dom"/>
</dbReference>
<dbReference type="AlphaFoldDB" id="A0AAW2L2R2"/>
<name>A0AAW2L2R2_SESRA</name>
<feature type="domain" description="G-patch" evidence="2">
    <location>
        <begin position="15"/>
        <end position="46"/>
    </location>
</feature>
<dbReference type="EMBL" id="JACGWJ010000026">
    <property type="protein sequence ID" value="KAL0312546.1"/>
    <property type="molecule type" value="Genomic_DNA"/>
</dbReference>
<dbReference type="Pfam" id="PF01585">
    <property type="entry name" value="G-patch"/>
    <property type="match status" value="1"/>
</dbReference>
<dbReference type="GO" id="GO:0003676">
    <property type="term" value="F:nucleic acid binding"/>
    <property type="evidence" value="ECO:0007669"/>
    <property type="project" value="InterPro"/>
</dbReference>
<proteinExistence type="predicted"/>
<organism evidence="3">
    <name type="scientific">Sesamum radiatum</name>
    <name type="common">Black benniseed</name>
    <dbReference type="NCBI Taxonomy" id="300843"/>
    <lineage>
        <taxon>Eukaryota</taxon>
        <taxon>Viridiplantae</taxon>
        <taxon>Streptophyta</taxon>
        <taxon>Embryophyta</taxon>
        <taxon>Tracheophyta</taxon>
        <taxon>Spermatophyta</taxon>
        <taxon>Magnoliopsida</taxon>
        <taxon>eudicotyledons</taxon>
        <taxon>Gunneridae</taxon>
        <taxon>Pentapetalae</taxon>
        <taxon>asterids</taxon>
        <taxon>lamiids</taxon>
        <taxon>Lamiales</taxon>
        <taxon>Pedaliaceae</taxon>
        <taxon>Sesamum</taxon>
    </lineage>
</organism>